<dbReference type="SUPFAM" id="SSF52058">
    <property type="entry name" value="L domain-like"/>
    <property type="match status" value="2"/>
</dbReference>
<evidence type="ECO:0000256" key="4">
    <source>
        <dbReference type="ARBA" id="ARBA00022614"/>
    </source>
</evidence>
<evidence type="ECO:0000256" key="7">
    <source>
        <dbReference type="ARBA" id="ARBA00022737"/>
    </source>
</evidence>
<comment type="subcellular location">
    <subcellularLocation>
        <location evidence="1">Cell membrane</location>
        <topology evidence="1">Single-pass type I membrane protein</topology>
    </subcellularLocation>
</comment>
<keyword evidence="3" id="KW-1003">Cell membrane</keyword>
<evidence type="ECO:0000256" key="6">
    <source>
        <dbReference type="ARBA" id="ARBA00022729"/>
    </source>
</evidence>
<evidence type="ECO:0000256" key="9">
    <source>
        <dbReference type="ARBA" id="ARBA00023136"/>
    </source>
</evidence>
<evidence type="ECO:0000259" key="12">
    <source>
        <dbReference type="Pfam" id="PF23598"/>
    </source>
</evidence>
<dbReference type="FunFam" id="3.80.10.10:FF:000530">
    <property type="entry name" value="Receptor-like protein 2"/>
    <property type="match status" value="1"/>
</dbReference>
<dbReference type="EMBL" id="GBRH01164123">
    <property type="protein sequence ID" value="JAE33773.1"/>
    <property type="molecule type" value="Transcribed_RNA"/>
</dbReference>
<feature type="signal peptide" evidence="10">
    <location>
        <begin position="1"/>
        <end position="36"/>
    </location>
</feature>
<proteinExistence type="inferred from homology"/>
<dbReference type="PRINTS" id="PR00019">
    <property type="entry name" value="LEURICHRPT"/>
</dbReference>
<name>A0A0A9HLJ2_ARUDO</name>
<evidence type="ECO:0000256" key="5">
    <source>
        <dbReference type="ARBA" id="ARBA00022692"/>
    </source>
</evidence>
<accession>A0A0A9HLJ2</accession>
<evidence type="ECO:0000313" key="13">
    <source>
        <dbReference type="EMBL" id="JAE33773.1"/>
    </source>
</evidence>
<dbReference type="PANTHER" id="PTHR46662:SF105">
    <property type="entry name" value="PROTEIN KINASE DOMAIN-CONTAINING PROTEIN"/>
    <property type="match status" value="1"/>
</dbReference>
<feature type="domain" description="Disease resistance R13L4/SHOC-2-like LRR" evidence="12">
    <location>
        <begin position="348"/>
        <end position="525"/>
    </location>
</feature>
<dbReference type="InterPro" id="IPR055414">
    <property type="entry name" value="LRR_R13L4/SHOC2-like"/>
</dbReference>
<organism evidence="13">
    <name type="scientific">Arundo donax</name>
    <name type="common">Giant reed</name>
    <name type="synonym">Donax arundinaceus</name>
    <dbReference type="NCBI Taxonomy" id="35708"/>
    <lineage>
        <taxon>Eukaryota</taxon>
        <taxon>Viridiplantae</taxon>
        <taxon>Streptophyta</taxon>
        <taxon>Embryophyta</taxon>
        <taxon>Tracheophyta</taxon>
        <taxon>Spermatophyta</taxon>
        <taxon>Magnoliopsida</taxon>
        <taxon>Liliopsida</taxon>
        <taxon>Poales</taxon>
        <taxon>Poaceae</taxon>
        <taxon>PACMAD clade</taxon>
        <taxon>Arundinoideae</taxon>
        <taxon>Arundineae</taxon>
        <taxon>Arundo</taxon>
    </lineage>
</organism>
<keyword evidence="7" id="KW-0677">Repeat</keyword>
<evidence type="ECO:0000256" key="3">
    <source>
        <dbReference type="ARBA" id="ARBA00022475"/>
    </source>
</evidence>
<dbReference type="InterPro" id="IPR003591">
    <property type="entry name" value="Leu-rich_rpt_typical-subtyp"/>
</dbReference>
<reference evidence="13" key="2">
    <citation type="journal article" date="2015" name="Data Brief">
        <title>Shoot transcriptome of the giant reed, Arundo donax.</title>
        <authorList>
            <person name="Barrero R.A."/>
            <person name="Guerrero F.D."/>
            <person name="Moolhuijzen P."/>
            <person name="Goolsby J.A."/>
            <person name="Tidwell J."/>
            <person name="Bellgard S.E."/>
            <person name="Bellgard M.I."/>
        </authorList>
    </citation>
    <scope>NUCLEOTIDE SEQUENCE</scope>
    <source>
        <tissue evidence="13">Shoot tissue taken approximately 20 cm above the soil surface</tissue>
    </source>
</reference>
<dbReference type="AlphaFoldDB" id="A0A0A9HLJ2"/>
<dbReference type="FunFam" id="3.80.10.10:FF:000403">
    <property type="entry name" value="Receptor-like protein 2"/>
    <property type="match status" value="1"/>
</dbReference>
<dbReference type="InterPro" id="IPR013210">
    <property type="entry name" value="LRR_N_plant-typ"/>
</dbReference>
<evidence type="ECO:0000259" key="11">
    <source>
        <dbReference type="Pfam" id="PF08263"/>
    </source>
</evidence>
<evidence type="ECO:0000256" key="8">
    <source>
        <dbReference type="ARBA" id="ARBA00022989"/>
    </source>
</evidence>
<comment type="similarity">
    <text evidence="2">Belongs to the RLP family.</text>
</comment>
<dbReference type="Pfam" id="PF23598">
    <property type="entry name" value="LRR_14"/>
    <property type="match status" value="1"/>
</dbReference>
<protein>
    <submittedName>
        <fullName evidence="13">Uncharacterized protein</fullName>
    </submittedName>
</protein>
<dbReference type="Gene3D" id="3.80.10.10">
    <property type="entry name" value="Ribonuclease Inhibitor"/>
    <property type="match status" value="4"/>
</dbReference>
<dbReference type="InterPro" id="IPR032675">
    <property type="entry name" value="LRR_dom_sf"/>
</dbReference>
<dbReference type="GO" id="GO:0005886">
    <property type="term" value="C:plasma membrane"/>
    <property type="evidence" value="ECO:0007669"/>
    <property type="project" value="UniProtKB-SubCell"/>
</dbReference>
<keyword evidence="4" id="KW-0433">Leucine-rich repeat</keyword>
<evidence type="ECO:0000256" key="2">
    <source>
        <dbReference type="ARBA" id="ARBA00009592"/>
    </source>
</evidence>
<keyword evidence="9" id="KW-0472">Membrane</keyword>
<dbReference type="FunFam" id="3.80.10.10:FF:000213">
    <property type="entry name" value="Tyrosine-sulfated glycopeptide receptor 1"/>
    <property type="match status" value="1"/>
</dbReference>
<reference evidence="13" key="1">
    <citation type="submission" date="2014-09" db="EMBL/GenBank/DDBJ databases">
        <authorList>
            <person name="Magalhaes I.L.F."/>
            <person name="Oliveira U."/>
            <person name="Santos F.R."/>
            <person name="Vidigal T.H.D.A."/>
            <person name="Brescovit A.D."/>
            <person name="Santos A.J."/>
        </authorList>
    </citation>
    <scope>NUCLEOTIDE SEQUENCE</scope>
    <source>
        <tissue evidence="13">Shoot tissue taken approximately 20 cm above the soil surface</tissue>
    </source>
</reference>
<keyword evidence="6 10" id="KW-0732">Signal</keyword>
<feature type="chain" id="PRO_5002046667" evidence="10">
    <location>
        <begin position="37"/>
        <end position="716"/>
    </location>
</feature>
<sequence length="716" mass="77800">MKNMQPIPQHSLCKNHGGRLAMFSLALVLLLSLSSSCSEQEKTSLLQFLGGLSQDGGLTVSWRNGTDCCTWVGITCNANREVTEVSLASRGLEGHVSPSLGSLKGILRLNLSGNSLSSGLPLEVMSSSSMVSLDISFNSLSGGLLELPPSIPEHPLQVLNISSNFFTGSFPSTTWEKTRNLVALNASNNSFTGWMPSSFCISSPSFAVLDLSKNRFSGHIPPGLGNCSALRVLKAEYNNMIGTLPDKLFDATSLEHLSLSNNWLEGTLDAQHITKLRNLIFLDLAVTGLSGKMPDSIGQLKRLEELHLEHNNMSGELPTSLSNCTSLTTISLRRNNFQGELAKVNFSALSNLKTLDLYSNNFTGTVPESIYSCTNLTALRLSVNKFHGQLSKRIGNLTSLTFLSLTHNNFTNITNTLHILKSSRNLKALLIGVNFRHEVMPQDETIDGFENLQVLGIHNCSLSGKLPVWLSKLTNLKMMLLSNNRFTGSIPSWFNTLHSLFYIDLSNNTLTGEIPAALMEMPMLQAEKAYLDMKYFELPVYLSSAYQYRSPNALPQVLNLSSNDLTGIIPLNIGQLGALASLDLSFNNLSGKIPQSICNLTKLMVLDLSNNHLTGPIPAALDGLNFLSELNVSNNDLEGPIPSGGQFGTFLESSFNGNPKLCGSILTRRCDSAEASPVTTLLAKQAIDKTAFVIAFSAFFGLGVLYDQMVLSRVFG</sequence>
<dbReference type="Pfam" id="PF00560">
    <property type="entry name" value="LRR_1"/>
    <property type="match status" value="4"/>
</dbReference>
<dbReference type="InterPro" id="IPR001611">
    <property type="entry name" value="Leu-rich_rpt"/>
</dbReference>
<dbReference type="SMART" id="SM00369">
    <property type="entry name" value="LRR_TYP"/>
    <property type="match status" value="7"/>
</dbReference>
<dbReference type="PANTHER" id="PTHR46662">
    <property type="entry name" value="DI-GLUCOSE BINDING PROTEIN WITH LEUCINE-RICH REPEAT DOMAIN-CONTAINING PROTEIN"/>
    <property type="match status" value="1"/>
</dbReference>
<feature type="domain" description="Leucine-rich repeat-containing N-terminal plant-type" evidence="11">
    <location>
        <begin position="39"/>
        <end position="77"/>
    </location>
</feature>
<dbReference type="Pfam" id="PF08263">
    <property type="entry name" value="LRRNT_2"/>
    <property type="match status" value="1"/>
</dbReference>
<dbReference type="Pfam" id="PF13855">
    <property type="entry name" value="LRR_8"/>
    <property type="match status" value="1"/>
</dbReference>
<keyword evidence="5" id="KW-0812">Transmembrane</keyword>
<evidence type="ECO:0000256" key="10">
    <source>
        <dbReference type="SAM" id="SignalP"/>
    </source>
</evidence>
<evidence type="ECO:0000256" key="1">
    <source>
        <dbReference type="ARBA" id="ARBA00004251"/>
    </source>
</evidence>
<keyword evidence="8" id="KW-1133">Transmembrane helix</keyword>